<reference evidence="1 2" key="1">
    <citation type="submission" date="2020-08" db="EMBL/GenBank/DDBJ databases">
        <title>Bridging the membrane lipid divide: bacteria of the FCB group superphylum have the potential to synthesize archaeal ether lipids.</title>
        <authorList>
            <person name="Villanueva L."/>
            <person name="Von Meijenfeldt F.A.B."/>
            <person name="Westbye A.B."/>
            <person name="Yadav S."/>
            <person name="Hopmans E.C."/>
            <person name="Dutilh B.E."/>
            <person name="Sinninghe Damste J.S."/>
        </authorList>
    </citation>
    <scope>NUCLEOTIDE SEQUENCE [LARGE SCALE GENOMIC DNA]</scope>
    <source>
        <strain evidence="1">NIOZ-UU27</strain>
    </source>
</reference>
<dbReference type="EMBL" id="JACNJD010000283">
    <property type="protein sequence ID" value="MBC8178470.1"/>
    <property type="molecule type" value="Genomic_DNA"/>
</dbReference>
<dbReference type="Gene3D" id="2.30.270.10">
    <property type="entry name" value="duf1285 protein"/>
    <property type="match status" value="1"/>
</dbReference>
<name>A0A8J6N1Q5_9DELT</name>
<evidence type="ECO:0000313" key="1">
    <source>
        <dbReference type="EMBL" id="MBC8178470.1"/>
    </source>
</evidence>
<gene>
    <name evidence="1" type="ORF">H8E19_13775</name>
</gene>
<evidence type="ECO:0000313" key="2">
    <source>
        <dbReference type="Proteomes" id="UP000650524"/>
    </source>
</evidence>
<dbReference type="AlphaFoldDB" id="A0A8J6N1Q5"/>
<sequence>MEDIPPCHIHIDTEGRWYHQGAEMIHREFIRLFYQNMVLDSKGRYLINWANERCYVEVEDTAFVVRRVSYEKGNQDRASGIELSLSDDTKEALIPDSLCVGKENILYCKVKSGLFPARFNRAAYYQLAEHIEEDGKNYFLPLHGQRYYIPQSPDLKSKIQNLKS</sequence>
<proteinExistence type="predicted"/>
<organism evidence="1 2">
    <name type="scientific">Candidatus Desulfacyla euxinica</name>
    <dbReference type="NCBI Taxonomy" id="2841693"/>
    <lineage>
        <taxon>Bacteria</taxon>
        <taxon>Deltaproteobacteria</taxon>
        <taxon>Candidatus Desulfacyla</taxon>
    </lineage>
</organism>
<dbReference type="InterPro" id="IPR023361">
    <property type="entry name" value="DUF1285_beta_roll_sf"/>
</dbReference>
<protein>
    <submittedName>
        <fullName evidence="1">DUF1285 domain-containing protein</fullName>
    </submittedName>
</protein>
<dbReference type="Proteomes" id="UP000650524">
    <property type="component" value="Unassembled WGS sequence"/>
</dbReference>
<dbReference type="Gene3D" id="3.10.540.10">
    <property type="entry name" value="duf1285 like domain"/>
    <property type="match status" value="1"/>
</dbReference>
<accession>A0A8J6N1Q5</accession>
<comment type="caution">
    <text evidence="1">The sequence shown here is derived from an EMBL/GenBank/DDBJ whole genome shotgun (WGS) entry which is preliminary data.</text>
</comment>